<comment type="caution">
    <text evidence="1">The sequence shown here is derived from an EMBL/GenBank/DDBJ whole genome shotgun (WGS) entry which is preliminary data.</text>
</comment>
<dbReference type="Proteomes" id="UP001164929">
    <property type="component" value="Chromosome 1"/>
</dbReference>
<gene>
    <name evidence="1" type="ORF">NC653_004592</name>
</gene>
<evidence type="ECO:0000313" key="1">
    <source>
        <dbReference type="EMBL" id="KAJ7015333.1"/>
    </source>
</evidence>
<accession>A0AAD6RUT1</accession>
<protein>
    <submittedName>
        <fullName evidence="1">Uncharacterized protein</fullName>
    </submittedName>
</protein>
<dbReference type="AlphaFoldDB" id="A0AAD6RUT1"/>
<keyword evidence="2" id="KW-1185">Reference proteome</keyword>
<proteinExistence type="predicted"/>
<evidence type="ECO:0000313" key="2">
    <source>
        <dbReference type="Proteomes" id="UP001164929"/>
    </source>
</evidence>
<organism evidence="1 2">
    <name type="scientific">Populus alba x Populus x berolinensis</name>
    <dbReference type="NCBI Taxonomy" id="444605"/>
    <lineage>
        <taxon>Eukaryota</taxon>
        <taxon>Viridiplantae</taxon>
        <taxon>Streptophyta</taxon>
        <taxon>Embryophyta</taxon>
        <taxon>Tracheophyta</taxon>
        <taxon>Spermatophyta</taxon>
        <taxon>Magnoliopsida</taxon>
        <taxon>eudicotyledons</taxon>
        <taxon>Gunneridae</taxon>
        <taxon>Pentapetalae</taxon>
        <taxon>rosids</taxon>
        <taxon>fabids</taxon>
        <taxon>Malpighiales</taxon>
        <taxon>Salicaceae</taxon>
        <taxon>Saliceae</taxon>
        <taxon>Populus</taxon>
    </lineage>
</organism>
<sequence length="99" mass="11163">MNPMMSPSFSFSRGDWKGWDALLMPEEVVRINLGLHLYQPVEVIFEVLGAPGTGFNKACVALLVNPQIKVPVIDICLPWKHGNIRRHVIVKPPDPIYML</sequence>
<dbReference type="EMBL" id="JAQIZT010000001">
    <property type="protein sequence ID" value="KAJ7015333.1"/>
    <property type="molecule type" value="Genomic_DNA"/>
</dbReference>
<name>A0AAD6RUT1_9ROSI</name>
<reference evidence="1 2" key="1">
    <citation type="journal article" date="2023" name="Mol. Ecol. Resour.">
        <title>Chromosome-level genome assembly of a triploid poplar Populus alba 'Berolinensis'.</title>
        <authorList>
            <person name="Chen S."/>
            <person name="Yu Y."/>
            <person name="Wang X."/>
            <person name="Wang S."/>
            <person name="Zhang T."/>
            <person name="Zhou Y."/>
            <person name="He R."/>
            <person name="Meng N."/>
            <person name="Wang Y."/>
            <person name="Liu W."/>
            <person name="Liu Z."/>
            <person name="Liu J."/>
            <person name="Guo Q."/>
            <person name="Huang H."/>
            <person name="Sederoff R.R."/>
            <person name="Wang G."/>
            <person name="Qu G."/>
            <person name="Chen S."/>
        </authorList>
    </citation>
    <scope>NUCLEOTIDE SEQUENCE [LARGE SCALE GENOMIC DNA]</scope>
    <source>
        <strain evidence="1">SC-2020</strain>
    </source>
</reference>